<evidence type="ECO:0000259" key="9">
    <source>
        <dbReference type="PROSITE" id="PS50016"/>
    </source>
</evidence>
<dbReference type="PROSITE" id="PS50016">
    <property type="entry name" value="ZF_PHD_2"/>
    <property type="match status" value="2"/>
</dbReference>
<dbReference type="Pfam" id="PF05964">
    <property type="entry name" value="FYRN"/>
    <property type="match status" value="1"/>
</dbReference>
<feature type="compositionally biased region" description="Polar residues" evidence="8">
    <location>
        <begin position="1"/>
        <end position="14"/>
    </location>
</feature>
<keyword evidence="3" id="KW-0479">Metal-binding</keyword>
<dbReference type="InterPro" id="IPR028941">
    <property type="entry name" value="WHIM2_dom"/>
</dbReference>
<dbReference type="PANTHER" id="PTHR47162">
    <property type="entry name" value="OS02G0192300 PROTEIN"/>
    <property type="match status" value="1"/>
</dbReference>
<feature type="region of interest" description="Disordered" evidence="8">
    <location>
        <begin position="2023"/>
        <end position="2048"/>
    </location>
</feature>
<evidence type="ECO:0000256" key="3">
    <source>
        <dbReference type="ARBA" id="ARBA00022723"/>
    </source>
</evidence>
<feature type="compositionally biased region" description="Basic residues" evidence="8">
    <location>
        <begin position="2208"/>
        <end position="2220"/>
    </location>
</feature>
<dbReference type="PROSITE" id="PS51542">
    <property type="entry name" value="FYRN"/>
    <property type="match status" value="1"/>
</dbReference>
<protein>
    <recommendedName>
        <fullName evidence="9">PHD-type domain-containing protein</fullName>
    </recommendedName>
</protein>
<dbReference type="GO" id="GO:0048731">
    <property type="term" value="P:system development"/>
    <property type="evidence" value="ECO:0007669"/>
    <property type="project" value="UniProtKB-ARBA"/>
</dbReference>
<dbReference type="SMART" id="SM00249">
    <property type="entry name" value="PHD"/>
    <property type="match status" value="2"/>
</dbReference>
<feature type="region of interest" description="Disordered" evidence="8">
    <location>
        <begin position="1463"/>
        <end position="1558"/>
    </location>
</feature>
<feature type="compositionally biased region" description="Basic and acidic residues" evidence="8">
    <location>
        <begin position="2192"/>
        <end position="2207"/>
    </location>
</feature>
<keyword evidence="2" id="KW-0808">Transferase</keyword>
<gene>
    <name evidence="10" type="ORF">POTOM_054948</name>
</gene>
<dbReference type="InterPro" id="IPR019787">
    <property type="entry name" value="Znf_PHD-finger"/>
</dbReference>
<dbReference type="Pfam" id="PF01429">
    <property type="entry name" value="MBD"/>
    <property type="match status" value="1"/>
</dbReference>
<evidence type="ECO:0000256" key="6">
    <source>
        <dbReference type="ARBA" id="ARBA00023242"/>
    </source>
</evidence>
<dbReference type="InterPro" id="IPR003889">
    <property type="entry name" value="FYrich_C"/>
</dbReference>
<dbReference type="InterPro" id="IPR019786">
    <property type="entry name" value="Zinc_finger_PHD-type_CS"/>
</dbReference>
<dbReference type="GO" id="GO:0003677">
    <property type="term" value="F:DNA binding"/>
    <property type="evidence" value="ECO:0007669"/>
    <property type="project" value="InterPro"/>
</dbReference>
<dbReference type="Pfam" id="PF15613">
    <property type="entry name" value="WSD"/>
    <property type="match status" value="1"/>
</dbReference>
<keyword evidence="11" id="KW-1185">Reference proteome</keyword>
<feature type="region of interest" description="Disordered" evidence="8">
    <location>
        <begin position="872"/>
        <end position="894"/>
    </location>
</feature>
<feature type="region of interest" description="Disordered" evidence="8">
    <location>
        <begin position="2182"/>
        <end position="2220"/>
    </location>
</feature>
<dbReference type="PROSITE" id="PS01359">
    <property type="entry name" value="ZF_PHD_1"/>
    <property type="match status" value="2"/>
</dbReference>
<evidence type="ECO:0000256" key="7">
    <source>
        <dbReference type="PROSITE-ProRule" id="PRU00146"/>
    </source>
</evidence>
<reference evidence="10" key="1">
    <citation type="journal article" date="2020" name="bioRxiv">
        <title>Hybrid origin of Populus tomentosa Carr. identified through genome sequencing and phylogenomic analysis.</title>
        <authorList>
            <person name="An X."/>
            <person name="Gao K."/>
            <person name="Chen Z."/>
            <person name="Li J."/>
            <person name="Yang X."/>
            <person name="Yang X."/>
            <person name="Zhou J."/>
            <person name="Guo T."/>
            <person name="Zhao T."/>
            <person name="Huang S."/>
            <person name="Miao D."/>
            <person name="Khan W.U."/>
            <person name="Rao P."/>
            <person name="Ye M."/>
            <person name="Lei B."/>
            <person name="Liao W."/>
            <person name="Wang J."/>
            <person name="Ji L."/>
            <person name="Li Y."/>
            <person name="Guo B."/>
            <person name="Mustafa N.S."/>
            <person name="Li S."/>
            <person name="Yun Q."/>
            <person name="Keller S.R."/>
            <person name="Mao J."/>
            <person name="Zhang R."/>
            <person name="Strauss S.H."/>
        </authorList>
    </citation>
    <scope>NUCLEOTIDE SEQUENCE</scope>
    <source>
        <strain evidence="10">GM15</strain>
        <tissue evidence="10">Leaf</tissue>
    </source>
</reference>
<evidence type="ECO:0000313" key="11">
    <source>
        <dbReference type="Proteomes" id="UP000886885"/>
    </source>
</evidence>
<dbReference type="InterPro" id="IPR001739">
    <property type="entry name" value="Methyl_CpG_DNA-bd"/>
</dbReference>
<keyword evidence="4 7" id="KW-0863">Zinc-finger</keyword>
<dbReference type="GO" id="GO:0140993">
    <property type="term" value="F:histone modifying activity"/>
    <property type="evidence" value="ECO:0007669"/>
    <property type="project" value="UniProtKB-ARBA"/>
</dbReference>
<feature type="domain" description="PHD-type" evidence="9">
    <location>
        <begin position="1252"/>
        <end position="1302"/>
    </location>
</feature>
<proteinExistence type="predicted"/>
<dbReference type="PROSITE" id="PS51543">
    <property type="entry name" value="FYRC"/>
    <property type="match status" value="1"/>
</dbReference>
<dbReference type="InterPro" id="IPR001965">
    <property type="entry name" value="Znf_PHD"/>
</dbReference>
<comment type="subcellular location">
    <subcellularLocation>
        <location evidence="1">Nucleus</location>
    </subcellularLocation>
</comment>
<sequence>MKLTTDSSDITSRSPLGIDLNEIPSTSTSSPPENSLDVVLSFHENPDPAPGMAAGLRAEGSMCGACGKPEVRGQVVVCDGCERGFHLGCAGRQAINSAEWLCGECLSGGVKSKRWPLGVKRILDINASPPSDADDDLLSNLRKHTQNQGDNSFGAPPLTYSNLFYTGYGLSSGPRMHPFSDVMRPMQTADTSAEDAGMTFPQGSLRSRNNTTIRLLSRNPSEIYLQGLREFISERHGVLEEGWSVEFKHSISNYDLYAVYCSPDGKTFHSMSEVACHLGLMPNGNSIDTDSASYVSPSPQETLHLPRKSKSKRCSLTNVFSEHKTTLVSGHCKELFSNGQSIEINNANLGEVREFEMQEDGISDFQPSNEGLPVQFEDFFVLSLGKIDVRPTYHNASLIWPVGYRSCWHDKITGSIFLCEVSDGGDSGPVFKVRRVSCSLLPVPQGLTVLFRTNFGQYSSHNNQDCHHMISHNIDCESDDNIELILADPAPPSYDDVLTCLQGSSNRTSEIMKTSSFDSRSENFLFSDKVLGEEIGEISVEERSSTSAWTVISQKLVDAYSEIHRQRGTLKVSCNHADNEMGSSGLYTKNDNSNVSSASLAKFCSCPNFVGIPLECQGELEAFSSTLSEWLDQDRFGLDTEFVQEMIEQLPGAKACLKYEFLINRGHYSVSQTVGNGFLMAKRKSRSESDALFRRSKKARLAKENLGDYQYPPGRPLCSRLPPVLVGDFYQVLELLWRFHEILGLKEPLSLEELEEELINPWSNLSHLLKNLENKVHGSEAIDFYEADSMSGLNSFLPDKSGMAVCEGNSHACVNDEGCRMGVKDGGQATVASVTHISCSGVASTNAHCSLLGMLISELQCKIAPLVDPNFDSGETKSKRGRRKDADSSAPTRRNNLNMLPINVLTWPELARRYILAVLTMDGNLESAEITGREMGRVFRCIQGDGGVLCGALTGVAGMEADALFLAEATKKVFGSLSRKKDFLSIEDETADTSCDHENNNMKDGNIPEWAQVLEPVRKLPTNVGARIRKCVYDALEKCPPEWAKTRLEHSISKEVYKGNASGPTKKAVLSVLADVLTGVQQKAVKTNKKKISIPISDIIMKQCRIVLREAAAADDAKVFCTLLGRNLRNSCDIDDEGLLGSPAMVSRPLDFRTIDLRLAAGAYGGSHESFLEDVRELWSHVRMAFREQGDLVELAETLSQNFESLFEKEVVNLVKKFEGYAKLDHISAEIKKELDDFLASINEVPKAPWDEGVCKVCGVDKDDNSVLLCDTCDAEYHTYCLNPPLARIPEGNWYCPSCVVSKHVVQEASGISQVIGIVHCKKYQGEITSVYLEKLSHLSVTMKEKEYWEFSIDEFGTGNSVCSNVIDGNNITVMAIKSVNIIRIYLLKFLCDELLNSGLIRQNLEQCAETTNEMQQKLRAFSMEWKTMKSKEEFLASRAADMDGSVVGEVGLKEALASAIPNQPKQAGQQPDLSDGPSHCSSFGHDVSALNGGQDGTRINGFDQYPSVSSSGKNHSCNSQTVNHTDTKEQVNDPLAVVDDSKLPSRENEKSSGPNNLSQIISDVDEIQFQGNLQGYAGRGTSLLPPPDVGFGTALEENSRVSQHEPPVAINESEGFHLELSAVKNDLLHLQNSISRIHSQLLKLSVRREFLGSDSRGRLYWASTGRGSDQRVIVDGSLTLQQRNSDQFGSCLNLEEQKTFFPFHCTSNNVLAMCSPCVSYESEEEIEQLISWLNDDVQKERELKESISQCLKQRFQETRQTRDLVQEEHQALSLITYNNNTAFSNYLVTKAAMFLEKKYGPLVELHTSDKLVKRARVTGEGKMYRCDCLEPILPSRQHCLSCHQTFSDDIEFNEHNGGRCNLITPANAKSEYISGFVKLKGNTKSQTTQKVPISEMDVVETSRSGSSGLGSRLIKSQNEGICPYDFSEISSKFVTEDSNKELVHKIGLIGSNGVPSFITSPSSDLNHSMSMLFYQGENNGVGGDELSIDGRMVVSKGKKSESSAALDNIYDNSSWKSVANEISKVSKTEKPPPGHVEHRKKKSSSNKHFPEIGAGFCCVVPRSSLRPLAGKVLHILRRLKINLLDMEAALPEEALKPSKVHLDRRLAWRVYVKSAGSIYEMIQATIILEEMIKTDYLRNEWWYWSSFSAAAKTSTIASLALRIYSLDAAIVYEKTTPKLDSTNSLKPVGMVDKKPLPGLDLTDKSKVSRKSNKKRKEPE</sequence>
<dbReference type="Pfam" id="PF00628">
    <property type="entry name" value="PHD"/>
    <property type="match status" value="2"/>
</dbReference>
<feature type="compositionally biased region" description="Basic and acidic residues" evidence="8">
    <location>
        <begin position="2025"/>
        <end position="2037"/>
    </location>
</feature>
<evidence type="ECO:0000256" key="8">
    <source>
        <dbReference type="SAM" id="MobiDB-lite"/>
    </source>
</evidence>
<feature type="compositionally biased region" description="Polar residues" evidence="8">
    <location>
        <begin position="1463"/>
        <end position="1473"/>
    </location>
</feature>
<feature type="domain" description="PHD-type" evidence="9">
    <location>
        <begin position="60"/>
        <end position="108"/>
    </location>
</feature>
<evidence type="ECO:0000256" key="5">
    <source>
        <dbReference type="ARBA" id="ARBA00022833"/>
    </source>
</evidence>
<dbReference type="OrthoDB" id="1903104at2759"/>
<feature type="compositionally biased region" description="Polar residues" evidence="8">
    <location>
        <begin position="1507"/>
        <end position="1525"/>
    </location>
</feature>
<dbReference type="GO" id="GO:0008270">
    <property type="term" value="F:zinc ion binding"/>
    <property type="evidence" value="ECO:0007669"/>
    <property type="project" value="UniProtKB-KW"/>
</dbReference>
<keyword evidence="6" id="KW-0539">Nucleus</keyword>
<evidence type="ECO:0000313" key="10">
    <source>
        <dbReference type="EMBL" id="KAG6741671.1"/>
    </source>
</evidence>
<evidence type="ECO:0000256" key="4">
    <source>
        <dbReference type="ARBA" id="ARBA00022771"/>
    </source>
</evidence>
<feature type="region of interest" description="Disordered" evidence="8">
    <location>
        <begin position="1"/>
        <end position="35"/>
    </location>
</feature>
<accession>A0A8X7XZP0</accession>
<dbReference type="EMBL" id="JAAWWB010000034">
    <property type="protein sequence ID" value="KAG6741671.1"/>
    <property type="molecule type" value="Genomic_DNA"/>
</dbReference>
<feature type="compositionally biased region" description="Basic and acidic residues" evidence="8">
    <location>
        <begin position="1540"/>
        <end position="1551"/>
    </location>
</feature>
<evidence type="ECO:0000256" key="1">
    <source>
        <dbReference type="ARBA" id="ARBA00004123"/>
    </source>
</evidence>
<dbReference type="Proteomes" id="UP000886885">
    <property type="component" value="Chromosome 17D"/>
</dbReference>
<evidence type="ECO:0000256" key="2">
    <source>
        <dbReference type="ARBA" id="ARBA00022679"/>
    </source>
</evidence>
<dbReference type="GO" id="GO:0005634">
    <property type="term" value="C:nucleus"/>
    <property type="evidence" value="ECO:0007669"/>
    <property type="project" value="UniProtKB-SubCell"/>
</dbReference>
<comment type="caution">
    <text evidence="10">The sequence shown here is derived from an EMBL/GenBank/DDBJ whole genome shotgun (WGS) entry which is preliminary data.</text>
</comment>
<dbReference type="GO" id="GO:0016740">
    <property type="term" value="F:transferase activity"/>
    <property type="evidence" value="ECO:0007669"/>
    <property type="project" value="UniProtKB-KW"/>
</dbReference>
<dbReference type="CDD" id="cd15519">
    <property type="entry name" value="PHD1_Lid2p_like"/>
    <property type="match status" value="1"/>
</dbReference>
<dbReference type="PANTHER" id="PTHR47162:SF8">
    <property type="entry name" value="METHYL-CPG-BINDING DOMAIN-CONTAINING PROTEIN 9"/>
    <property type="match status" value="1"/>
</dbReference>
<keyword evidence="5" id="KW-0862">Zinc</keyword>
<organism evidence="10 11">
    <name type="scientific">Populus tomentosa</name>
    <name type="common">Chinese white poplar</name>
    <dbReference type="NCBI Taxonomy" id="118781"/>
    <lineage>
        <taxon>Eukaryota</taxon>
        <taxon>Viridiplantae</taxon>
        <taxon>Streptophyta</taxon>
        <taxon>Embryophyta</taxon>
        <taxon>Tracheophyta</taxon>
        <taxon>Spermatophyta</taxon>
        <taxon>Magnoliopsida</taxon>
        <taxon>eudicotyledons</taxon>
        <taxon>Gunneridae</taxon>
        <taxon>Pentapetalae</taxon>
        <taxon>rosids</taxon>
        <taxon>fabids</taxon>
        <taxon>Malpighiales</taxon>
        <taxon>Salicaceae</taxon>
        <taxon>Saliceae</taxon>
        <taxon>Populus</taxon>
    </lineage>
</organism>
<dbReference type="InterPro" id="IPR003888">
    <property type="entry name" value="FYrich_N"/>
</dbReference>
<name>A0A8X7XZP0_POPTO</name>